<evidence type="ECO:0000256" key="3">
    <source>
        <dbReference type="ARBA" id="ARBA00009595"/>
    </source>
</evidence>
<dbReference type="EC" id="3.6.1.22" evidence="4"/>
<dbReference type="InterPro" id="IPR050241">
    <property type="entry name" value="NAD-cap_RNA_hydrolase_NudC"/>
</dbReference>
<dbReference type="PANTHER" id="PTHR42904:SF6">
    <property type="entry name" value="NAD-CAPPED RNA HYDROLASE NUDT12"/>
    <property type="match status" value="1"/>
</dbReference>
<evidence type="ECO:0000256" key="8">
    <source>
        <dbReference type="ARBA" id="ARBA00023027"/>
    </source>
</evidence>
<evidence type="ECO:0000256" key="1">
    <source>
        <dbReference type="ARBA" id="ARBA00001946"/>
    </source>
</evidence>
<dbReference type="CDD" id="cd03429">
    <property type="entry name" value="NUDIX_NADH_pyrophosphatase_Nudt13"/>
    <property type="match status" value="1"/>
</dbReference>
<keyword evidence="5" id="KW-0479">Metal-binding</keyword>
<evidence type="ECO:0000313" key="12">
    <source>
        <dbReference type="Proteomes" id="UP000035199"/>
    </source>
</evidence>
<dbReference type="STRING" id="571915.CMUST_04040"/>
<comment type="similarity">
    <text evidence="3">Belongs to the Nudix hydrolase family. NudC subfamily.</text>
</comment>
<feature type="domain" description="Nudix hydrolase" evidence="10">
    <location>
        <begin position="115"/>
        <end position="244"/>
    </location>
</feature>
<protein>
    <recommendedName>
        <fullName evidence="4">NAD(+) diphosphatase</fullName>
        <ecNumber evidence="4">3.6.1.22</ecNumber>
    </recommendedName>
</protein>
<organism evidence="11 12">
    <name type="scientific">Corynebacterium mustelae</name>
    <dbReference type="NCBI Taxonomy" id="571915"/>
    <lineage>
        <taxon>Bacteria</taxon>
        <taxon>Bacillati</taxon>
        <taxon>Actinomycetota</taxon>
        <taxon>Actinomycetes</taxon>
        <taxon>Mycobacteriales</taxon>
        <taxon>Corynebacteriaceae</taxon>
        <taxon>Corynebacterium</taxon>
    </lineage>
</organism>
<keyword evidence="12" id="KW-1185">Reference proteome</keyword>
<comment type="catalytic activity">
    <reaction evidence="9">
        <text>a 5'-end NAD(+)-phospho-ribonucleoside in mRNA + H2O = a 5'-end phospho-adenosine-phospho-ribonucleoside in mRNA + beta-nicotinamide D-ribonucleotide + 2 H(+)</text>
        <dbReference type="Rhea" id="RHEA:60876"/>
        <dbReference type="Rhea" id="RHEA-COMP:15698"/>
        <dbReference type="Rhea" id="RHEA-COMP:15719"/>
        <dbReference type="ChEBI" id="CHEBI:14649"/>
        <dbReference type="ChEBI" id="CHEBI:15377"/>
        <dbReference type="ChEBI" id="CHEBI:15378"/>
        <dbReference type="ChEBI" id="CHEBI:144029"/>
        <dbReference type="ChEBI" id="CHEBI:144051"/>
    </reaction>
    <physiologicalReaction direction="left-to-right" evidence="9">
        <dbReference type="Rhea" id="RHEA:60877"/>
    </physiologicalReaction>
</comment>
<gene>
    <name evidence="11" type="ORF">CMUST_04040</name>
</gene>
<dbReference type="InterPro" id="IPR015797">
    <property type="entry name" value="NUDIX_hydrolase-like_dom_sf"/>
</dbReference>
<proteinExistence type="inferred from homology"/>
<dbReference type="Gene3D" id="3.90.79.10">
    <property type="entry name" value="Nucleoside Triphosphate Pyrophosphohydrolase"/>
    <property type="match status" value="1"/>
</dbReference>
<dbReference type="PANTHER" id="PTHR42904">
    <property type="entry name" value="NUDIX HYDROLASE, NUDC SUBFAMILY"/>
    <property type="match status" value="1"/>
</dbReference>
<dbReference type="SUPFAM" id="SSF55811">
    <property type="entry name" value="Nudix"/>
    <property type="match status" value="1"/>
</dbReference>
<evidence type="ECO:0000256" key="7">
    <source>
        <dbReference type="ARBA" id="ARBA00022842"/>
    </source>
</evidence>
<evidence type="ECO:0000256" key="4">
    <source>
        <dbReference type="ARBA" id="ARBA00012381"/>
    </source>
</evidence>
<dbReference type="InterPro" id="IPR020084">
    <property type="entry name" value="NUDIX_hydrolase_CS"/>
</dbReference>
<keyword evidence="6 11" id="KW-0378">Hydrolase</keyword>
<evidence type="ECO:0000313" key="11">
    <source>
        <dbReference type="EMBL" id="AKK05152.1"/>
    </source>
</evidence>
<dbReference type="PROSITE" id="PS00893">
    <property type="entry name" value="NUDIX_BOX"/>
    <property type="match status" value="1"/>
</dbReference>
<dbReference type="KEGG" id="cmv:CMUST_04040"/>
<dbReference type="InterPro" id="IPR049734">
    <property type="entry name" value="NudC-like_C"/>
</dbReference>
<keyword evidence="8" id="KW-0520">NAD</keyword>
<dbReference type="InterPro" id="IPR000086">
    <property type="entry name" value="NUDIX_hydrolase_dom"/>
</dbReference>
<reference evidence="11 12" key="1">
    <citation type="journal article" date="2015" name="Genome Announc.">
        <title>Complete Genome Sequence of the Type Strain Corynebacterium mustelae DSM 45274, Isolated from Various Tissues of a Male Ferret with Lethal Sepsis.</title>
        <authorList>
            <person name="Ruckert C."/>
            <person name="Eimer J."/>
            <person name="Winkler A."/>
            <person name="Tauch A."/>
        </authorList>
    </citation>
    <scope>NUCLEOTIDE SEQUENCE [LARGE SCALE GENOMIC DNA]</scope>
    <source>
        <strain evidence="11 12">DSM 45274</strain>
    </source>
</reference>
<dbReference type="GO" id="GO:0005829">
    <property type="term" value="C:cytosol"/>
    <property type="evidence" value="ECO:0007669"/>
    <property type="project" value="TreeGrafter"/>
</dbReference>
<name>A0A0G3H258_9CORY</name>
<dbReference type="GO" id="GO:0110153">
    <property type="term" value="F:RNA NAD-cap (NMN-forming) hydrolase activity"/>
    <property type="evidence" value="ECO:0007669"/>
    <property type="project" value="RHEA"/>
</dbReference>
<dbReference type="Pfam" id="PF00293">
    <property type="entry name" value="NUDIX"/>
    <property type="match status" value="1"/>
</dbReference>
<evidence type="ECO:0000256" key="6">
    <source>
        <dbReference type="ARBA" id="ARBA00022801"/>
    </source>
</evidence>
<dbReference type="GO" id="GO:0035529">
    <property type="term" value="F:NADH pyrophosphatase activity"/>
    <property type="evidence" value="ECO:0007669"/>
    <property type="project" value="TreeGrafter"/>
</dbReference>
<comment type="cofactor">
    <cofactor evidence="1">
        <name>Mg(2+)</name>
        <dbReference type="ChEBI" id="CHEBI:18420"/>
    </cofactor>
</comment>
<dbReference type="RefSeq" id="WP_083987408.1">
    <property type="nucleotide sequence ID" value="NZ_CP011542.1"/>
</dbReference>
<keyword evidence="7" id="KW-0460">Magnesium</keyword>
<evidence type="ECO:0000256" key="9">
    <source>
        <dbReference type="ARBA" id="ARBA00023679"/>
    </source>
</evidence>
<dbReference type="PATRIC" id="fig|571915.4.peg.863"/>
<dbReference type="PROSITE" id="PS51462">
    <property type="entry name" value="NUDIX"/>
    <property type="match status" value="1"/>
</dbReference>
<dbReference type="AlphaFoldDB" id="A0A0G3H258"/>
<evidence type="ECO:0000259" key="10">
    <source>
        <dbReference type="PROSITE" id="PS51462"/>
    </source>
</evidence>
<dbReference type="Proteomes" id="UP000035199">
    <property type="component" value="Chromosome"/>
</dbReference>
<comment type="cofactor">
    <cofactor evidence="2">
        <name>Zn(2+)</name>
        <dbReference type="ChEBI" id="CHEBI:29105"/>
    </cofactor>
</comment>
<reference evidence="12" key="2">
    <citation type="submission" date="2015-05" db="EMBL/GenBank/DDBJ databases">
        <title>Complete genome sequence of Corynebacterium mustelae DSM 45274, isolated from various tissues of a male ferret with lethal sepsis.</title>
        <authorList>
            <person name="Ruckert C."/>
            <person name="Albersmeier A."/>
            <person name="Winkler A."/>
            <person name="Tauch A."/>
        </authorList>
    </citation>
    <scope>NUCLEOTIDE SEQUENCE [LARGE SCALE GENOMIC DNA]</scope>
    <source>
        <strain evidence="12">DSM 45274</strain>
    </source>
</reference>
<evidence type="ECO:0000256" key="5">
    <source>
        <dbReference type="ARBA" id="ARBA00022723"/>
    </source>
</evidence>
<dbReference type="GO" id="GO:0046872">
    <property type="term" value="F:metal ion binding"/>
    <property type="evidence" value="ECO:0007669"/>
    <property type="project" value="UniProtKB-KW"/>
</dbReference>
<accession>A0A0G3H258</accession>
<dbReference type="GO" id="GO:0019677">
    <property type="term" value="P:NAD+ catabolic process"/>
    <property type="evidence" value="ECO:0007669"/>
    <property type="project" value="TreeGrafter"/>
</dbReference>
<dbReference type="GO" id="GO:0006742">
    <property type="term" value="P:NADP+ catabolic process"/>
    <property type="evidence" value="ECO:0007669"/>
    <property type="project" value="TreeGrafter"/>
</dbReference>
<sequence length="247" mass="26902">MSALVFDSHGRTLVDVTGAPLQVTEIAGVPAFPLDTPDGEPLVVQRVANLDQCAPEGVDKRISRTNDSLAIYALAVLHHRESCRFDPLTGAPLDFSDHLIGTVNRGDKHLKAVFPRIDPAVIGIISLRDSDRILVAQNAARPGYYSLIAGYVGLGETFEETMTREAWEETGRRISEIRYLRSQPWPYSGSIMVGFSATTTDEFPVGELDGELTDIRWVSKTDVLSGAIALPGAGSLARSLIMEWVHS</sequence>
<evidence type="ECO:0000256" key="2">
    <source>
        <dbReference type="ARBA" id="ARBA00001947"/>
    </source>
</evidence>
<dbReference type="EMBL" id="CP011542">
    <property type="protein sequence ID" value="AKK05152.1"/>
    <property type="molecule type" value="Genomic_DNA"/>
</dbReference>